<dbReference type="EMBL" id="SFCA01000099">
    <property type="protein sequence ID" value="TRT55298.1"/>
    <property type="molecule type" value="Genomic_DNA"/>
</dbReference>
<reference evidence="1 2" key="1">
    <citation type="submission" date="2019-01" db="EMBL/GenBank/DDBJ databases">
        <title>Coherence of Microcystis species and biogeography revealed through population genomics.</title>
        <authorList>
            <person name="Perez-Carrascal O.M."/>
            <person name="Terrat Y."/>
            <person name="Giani A."/>
            <person name="Fortin N."/>
            <person name="Tromas N."/>
            <person name="Shapiro B.J."/>
        </authorList>
    </citation>
    <scope>NUCLEOTIDE SEQUENCE [LARGE SCALE GENOMIC DNA]</scope>
    <source>
        <strain evidence="1">Ma_QC_C_20070703_M131</strain>
    </source>
</reference>
<organism evidence="1 2">
    <name type="scientific">Microcystis aeruginosa Ma_QC_C_20070703_M131</name>
    <dbReference type="NCBI Taxonomy" id="2486263"/>
    <lineage>
        <taxon>Bacteria</taxon>
        <taxon>Bacillati</taxon>
        <taxon>Cyanobacteriota</taxon>
        <taxon>Cyanophyceae</taxon>
        <taxon>Oscillatoriophycideae</taxon>
        <taxon>Chroococcales</taxon>
        <taxon>Microcystaceae</taxon>
        <taxon>Microcystis</taxon>
    </lineage>
</organism>
<dbReference type="AlphaFoldDB" id="A0A551Y2W1"/>
<proteinExistence type="predicted"/>
<accession>A0A551Y2W1</accession>
<gene>
    <name evidence="1" type="ORF">EWV85_09550</name>
</gene>
<dbReference type="Proteomes" id="UP000316443">
    <property type="component" value="Unassembled WGS sequence"/>
</dbReference>
<comment type="caution">
    <text evidence="1">The sequence shown here is derived from an EMBL/GenBank/DDBJ whole genome shotgun (WGS) entry which is preliminary data.</text>
</comment>
<protein>
    <submittedName>
        <fullName evidence="1">Uncharacterized protein</fullName>
    </submittedName>
</protein>
<sequence length="67" mass="7740">MKCNLIWYRLLTPALATLENWQQCLTFLQEKQLLKIPVNPSVSLGKFTRWSPLNPVTLVTLKPDELS</sequence>
<evidence type="ECO:0000313" key="2">
    <source>
        <dbReference type="Proteomes" id="UP000316443"/>
    </source>
</evidence>
<evidence type="ECO:0000313" key="1">
    <source>
        <dbReference type="EMBL" id="TRT55298.1"/>
    </source>
</evidence>
<name>A0A551Y2W1_MICAE</name>